<dbReference type="Proteomes" id="UP000000763">
    <property type="component" value="Chromosome 6"/>
</dbReference>
<dbReference type="AlphaFoldDB" id="Q5VRL5"/>
<gene>
    <name evidence="1" type="primary">OSJNBa0019F11.23</name>
</gene>
<name>Q5VRL5_ORYSJ</name>
<sequence length="55" mass="6394">MPKGYKKEGARPEPDEREVSVSISFGRQTQGWMGMSFQYRKSLSAQTLRRGQTWK</sequence>
<reference evidence="2" key="2">
    <citation type="journal article" date="2008" name="Nucleic Acids Res.">
        <title>The rice annotation project database (RAP-DB): 2008 update.</title>
        <authorList>
            <consortium name="The rice annotation project (RAP)"/>
        </authorList>
    </citation>
    <scope>GENOME REANNOTATION</scope>
    <source>
        <strain evidence="2">cv. Nipponbare</strain>
    </source>
</reference>
<evidence type="ECO:0000313" key="2">
    <source>
        <dbReference type="Proteomes" id="UP000000763"/>
    </source>
</evidence>
<reference evidence="2" key="1">
    <citation type="journal article" date="2005" name="Nature">
        <title>The map-based sequence of the rice genome.</title>
        <authorList>
            <consortium name="International rice genome sequencing project (IRGSP)"/>
            <person name="Matsumoto T."/>
            <person name="Wu J."/>
            <person name="Kanamori H."/>
            <person name="Katayose Y."/>
            <person name="Fujisawa M."/>
            <person name="Namiki N."/>
            <person name="Mizuno H."/>
            <person name="Yamamoto K."/>
            <person name="Antonio B.A."/>
            <person name="Baba T."/>
            <person name="Sakata K."/>
            <person name="Nagamura Y."/>
            <person name="Aoki H."/>
            <person name="Arikawa K."/>
            <person name="Arita K."/>
            <person name="Bito T."/>
            <person name="Chiden Y."/>
            <person name="Fujitsuka N."/>
            <person name="Fukunaka R."/>
            <person name="Hamada M."/>
            <person name="Harada C."/>
            <person name="Hayashi A."/>
            <person name="Hijishita S."/>
            <person name="Honda M."/>
            <person name="Hosokawa S."/>
            <person name="Ichikawa Y."/>
            <person name="Idonuma A."/>
            <person name="Iijima M."/>
            <person name="Ikeda M."/>
            <person name="Ikeno M."/>
            <person name="Ito K."/>
            <person name="Ito S."/>
            <person name="Ito T."/>
            <person name="Ito Y."/>
            <person name="Ito Y."/>
            <person name="Iwabuchi A."/>
            <person name="Kamiya K."/>
            <person name="Karasawa W."/>
            <person name="Kurita K."/>
            <person name="Katagiri S."/>
            <person name="Kikuta A."/>
            <person name="Kobayashi H."/>
            <person name="Kobayashi N."/>
            <person name="Machita K."/>
            <person name="Maehara T."/>
            <person name="Masukawa M."/>
            <person name="Mizubayashi T."/>
            <person name="Mukai Y."/>
            <person name="Nagasaki H."/>
            <person name="Nagata Y."/>
            <person name="Naito S."/>
            <person name="Nakashima M."/>
            <person name="Nakama Y."/>
            <person name="Nakamichi Y."/>
            <person name="Nakamura M."/>
            <person name="Meguro A."/>
            <person name="Negishi M."/>
            <person name="Ohta I."/>
            <person name="Ohta T."/>
            <person name="Okamoto M."/>
            <person name="Ono N."/>
            <person name="Saji S."/>
            <person name="Sakaguchi M."/>
            <person name="Sakai K."/>
            <person name="Shibata M."/>
            <person name="Shimokawa T."/>
            <person name="Song J."/>
            <person name="Takazaki Y."/>
            <person name="Terasawa K."/>
            <person name="Tsugane M."/>
            <person name="Tsuji K."/>
            <person name="Ueda S."/>
            <person name="Waki K."/>
            <person name="Yamagata H."/>
            <person name="Yamamoto M."/>
            <person name="Yamamoto S."/>
            <person name="Yamane H."/>
            <person name="Yoshiki S."/>
            <person name="Yoshihara R."/>
            <person name="Yukawa K."/>
            <person name="Zhong H."/>
            <person name="Yano M."/>
            <person name="Yuan Q."/>
            <person name="Ouyang S."/>
            <person name="Liu J."/>
            <person name="Jones K.M."/>
            <person name="Gansberger K."/>
            <person name="Moffat K."/>
            <person name="Hill J."/>
            <person name="Bera J."/>
            <person name="Fadrosh D."/>
            <person name="Jin S."/>
            <person name="Johri S."/>
            <person name="Kim M."/>
            <person name="Overton L."/>
            <person name="Reardon M."/>
            <person name="Tsitrin T."/>
            <person name="Vuong H."/>
            <person name="Weaver B."/>
            <person name="Ciecko A."/>
            <person name="Tallon L."/>
            <person name="Jackson J."/>
            <person name="Pai G."/>
            <person name="Aken S.V."/>
            <person name="Utterback T."/>
            <person name="Reidmuller S."/>
            <person name="Feldblyum T."/>
            <person name="Hsiao J."/>
            <person name="Zismann V."/>
            <person name="Iobst S."/>
            <person name="de Vazeille A.R."/>
            <person name="Buell C.R."/>
            <person name="Ying K."/>
            <person name="Li Y."/>
            <person name="Lu T."/>
            <person name="Huang Y."/>
            <person name="Zhao Q."/>
            <person name="Feng Q."/>
            <person name="Zhang L."/>
            <person name="Zhu J."/>
            <person name="Weng Q."/>
            <person name="Mu J."/>
            <person name="Lu Y."/>
            <person name="Fan D."/>
            <person name="Liu Y."/>
            <person name="Guan J."/>
            <person name="Zhang Y."/>
            <person name="Yu S."/>
            <person name="Liu X."/>
            <person name="Zhang Y."/>
            <person name="Hong G."/>
            <person name="Han B."/>
            <person name="Choisne N."/>
            <person name="Demange N."/>
            <person name="Orjeda G."/>
            <person name="Samain S."/>
            <person name="Cattolico L."/>
            <person name="Pelletier E."/>
            <person name="Couloux A."/>
            <person name="Segurens B."/>
            <person name="Wincker P."/>
            <person name="D'Hont A."/>
            <person name="Scarpelli C."/>
            <person name="Weissenbach J."/>
            <person name="Salanoubat M."/>
            <person name="Quetier F."/>
            <person name="Yu Y."/>
            <person name="Kim H.R."/>
            <person name="Rambo T."/>
            <person name="Currie J."/>
            <person name="Collura K."/>
            <person name="Luo M."/>
            <person name="Yang T."/>
            <person name="Ammiraju J.S.S."/>
            <person name="Engler F."/>
            <person name="Soderlund C."/>
            <person name="Wing R.A."/>
            <person name="Palmer L.E."/>
            <person name="de la Bastide M."/>
            <person name="Spiegel L."/>
            <person name="Nascimento L."/>
            <person name="Zutavern T."/>
            <person name="O'Shaughnessy A."/>
            <person name="Dike S."/>
            <person name="Dedhia N."/>
            <person name="Preston R."/>
            <person name="Balija V."/>
            <person name="McCombie W.R."/>
            <person name="Chow T."/>
            <person name="Chen H."/>
            <person name="Chung M."/>
            <person name="Chen C."/>
            <person name="Shaw J."/>
            <person name="Wu H."/>
            <person name="Hsiao K."/>
            <person name="Chao Y."/>
            <person name="Chu M."/>
            <person name="Cheng C."/>
            <person name="Hour A."/>
            <person name="Lee P."/>
            <person name="Lin S."/>
            <person name="Lin Y."/>
            <person name="Liou J."/>
            <person name="Liu S."/>
            <person name="Hsing Y."/>
            <person name="Raghuvanshi S."/>
            <person name="Mohanty A."/>
            <person name="Bharti A.K."/>
            <person name="Gaur A."/>
            <person name="Gupta V."/>
            <person name="Kumar D."/>
            <person name="Ravi V."/>
            <person name="Vij S."/>
            <person name="Kapur A."/>
            <person name="Khurana P."/>
            <person name="Khurana P."/>
            <person name="Khurana J.P."/>
            <person name="Tyagi A.K."/>
            <person name="Gaikwad K."/>
            <person name="Singh A."/>
            <person name="Dalal V."/>
            <person name="Srivastava S."/>
            <person name="Dixit A."/>
            <person name="Pal A.K."/>
            <person name="Ghazi I.A."/>
            <person name="Yadav M."/>
            <person name="Pandit A."/>
            <person name="Bhargava A."/>
            <person name="Sureshbabu K."/>
            <person name="Batra K."/>
            <person name="Sharma T.R."/>
            <person name="Mohapatra T."/>
            <person name="Singh N.K."/>
            <person name="Messing J."/>
            <person name="Nelson A.B."/>
            <person name="Fuks G."/>
            <person name="Kavchok S."/>
            <person name="Keizer G."/>
            <person name="Linton E."/>
            <person name="Llaca V."/>
            <person name="Song R."/>
            <person name="Tanyolac B."/>
            <person name="Young S."/>
            <person name="Ho-Il K."/>
            <person name="Hahn J.H."/>
            <person name="Sangsakoo G."/>
            <person name="Vanavichit A."/>
            <person name="de Mattos Luiz.A.T."/>
            <person name="Zimmer P.D."/>
            <person name="Malone G."/>
            <person name="Dellagostin O."/>
            <person name="de Oliveira A.C."/>
            <person name="Bevan M."/>
            <person name="Bancroft I."/>
            <person name="Minx P."/>
            <person name="Cordum H."/>
            <person name="Wilson R."/>
            <person name="Cheng Z."/>
            <person name="Jin W."/>
            <person name="Jiang J."/>
            <person name="Leong S.A."/>
            <person name="Iwama H."/>
            <person name="Gojobori T."/>
            <person name="Itoh T."/>
            <person name="Niimura Y."/>
            <person name="Fujii Y."/>
            <person name="Habara T."/>
            <person name="Sakai H."/>
            <person name="Sato Y."/>
            <person name="Wilson G."/>
            <person name="Kumar K."/>
            <person name="McCouch S."/>
            <person name="Juretic N."/>
            <person name="Hoen D."/>
            <person name="Wright S."/>
            <person name="Bruskiewich R."/>
            <person name="Bureau T."/>
            <person name="Miyao A."/>
            <person name="Hirochika H."/>
            <person name="Nishikawa T."/>
            <person name="Kadowaki K."/>
            <person name="Sugiura M."/>
            <person name="Burr B."/>
            <person name="Sasaki T."/>
        </authorList>
    </citation>
    <scope>NUCLEOTIDE SEQUENCE [LARGE SCALE GENOMIC DNA]</scope>
    <source>
        <strain evidence="2">cv. Nipponbare</strain>
    </source>
</reference>
<dbReference type="EMBL" id="AP002837">
    <property type="protein sequence ID" value="BAD67914.1"/>
    <property type="molecule type" value="Genomic_DNA"/>
</dbReference>
<proteinExistence type="predicted"/>
<protein>
    <submittedName>
        <fullName evidence="1">Uncharacterized protein</fullName>
    </submittedName>
</protein>
<evidence type="ECO:0000313" key="1">
    <source>
        <dbReference type="EMBL" id="BAD67914.1"/>
    </source>
</evidence>
<organism evidence="1 2">
    <name type="scientific">Oryza sativa subsp. japonica</name>
    <name type="common">Rice</name>
    <dbReference type="NCBI Taxonomy" id="39947"/>
    <lineage>
        <taxon>Eukaryota</taxon>
        <taxon>Viridiplantae</taxon>
        <taxon>Streptophyta</taxon>
        <taxon>Embryophyta</taxon>
        <taxon>Tracheophyta</taxon>
        <taxon>Spermatophyta</taxon>
        <taxon>Magnoliopsida</taxon>
        <taxon>Liliopsida</taxon>
        <taxon>Poales</taxon>
        <taxon>Poaceae</taxon>
        <taxon>BOP clade</taxon>
        <taxon>Oryzoideae</taxon>
        <taxon>Oryzeae</taxon>
        <taxon>Oryzinae</taxon>
        <taxon>Oryza</taxon>
        <taxon>Oryza sativa</taxon>
    </lineage>
</organism>
<accession>Q5VRL5</accession>